<comment type="caution">
    <text evidence="2">The sequence shown here is derived from an EMBL/GenBank/DDBJ whole genome shotgun (WGS) entry which is preliminary data.</text>
</comment>
<name>A0ABS4L4G7_STRAV</name>
<dbReference type="Proteomes" id="UP001519310">
    <property type="component" value="Unassembled WGS sequence"/>
</dbReference>
<reference evidence="2 3" key="1">
    <citation type="submission" date="2021-03" db="EMBL/GenBank/DDBJ databases">
        <title>Genomic Encyclopedia of Type Strains, Phase IV (KMG-IV): sequencing the most valuable type-strain genomes for metagenomic binning, comparative biology and taxonomic classification.</title>
        <authorList>
            <person name="Goeker M."/>
        </authorList>
    </citation>
    <scope>NUCLEOTIDE SEQUENCE [LARGE SCALE GENOMIC DNA]</scope>
    <source>
        <strain evidence="2 3">DSM 40526</strain>
    </source>
</reference>
<proteinExistence type="predicted"/>
<accession>A0ABS4L4G7</accession>
<evidence type="ECO:0000313" key="2">
    <source>
        <dbReference type="EMBL" id="MBP2037009.1"/>
    </source>
</evidence>
<gene>
    <name evidence="2" type="ORF">J2Z77_002809</name>
</gene>
<protein>
    <submittedName>
        <fullName evidence="2">Uncharacterized protein</fullName>
    </submittedName>
</protein>
<evidence type="ECO:0000313" key="3">
    <source>
        <dbReference type="Proteomes" id="UP001519310"/>
    </source>
</evidence>
<organism evidence="2 3">
    <name type="scientific">Streptomyces avidinii</name>
    <dbReference type="NCBI Taxonomy" id="1895"/>
    <lineage>
        <taxon>Bacteria</taxon>
        <taxon>Bacillati</taxon>
        <taxon>Actinomycetota</taxon>
        <taxon>Actinomycetes</taxon>
        <taxon>Kitasatosporales</taxon>
        <taxon>Streptomycetaceae</taxon>
        <taxon>Streptomyces</taxon>
    </lineage>
</organism>
<feature type="region of interest" description="Disordered" evidence="1">
    <location>
        <begin position="212"/>
        <end position="254"/>
    </location>
</feature>
<dbReference type="EMBL" id="JAGGLQ010000004">
    <property type="protein sequence ID" value="MBP2037009.1"/>
    <property type="molecule type" value="Genomic_DNA"/>
</dbReference>
<evidence type="ECO:0000256" key="1">
    <source>
        <dbReference type="SAM" id="MobiDB-lite"/>
    </source>
</evidence>
<sequence>MRGRVRVGGIEHLGDDVARADRVDPDAAPGEITAQCAGQIVDGGLRGRIHRCDGQAPVQGPRGVEHDRSAARRLEQRQHLLDGEEHPLEVDVDAEIEVPLGDLATALEHADPGIGEHPVQTSVSFTDQGGQAVEIGEAGGVCPDREQTGTLVGRLVQLFGCTVEAGIVAAGDDDMGAGFKEQTRGCQAHSAGSAGDQDDTVVEAGHITVAVGHDHSFATSRRAGQGRINPGLPEPPSCGQPSRPPPHGPGRPTMRYAPPVVITWPYENGMVKGGPDRVIYDELMAAPEHERCWTNSGPGGTLSGARGACPGRSRR</sequence>
<keyword evidence="3" id="KW-1185">Reference proteome</keyword>
<feature type="compositionally biased region" description="Pro residues" evidence="1">
    <location>
        <begin position="232"/>
        <end position="249"/>
    </location>
</feature>
<feature type="region of interest" description="Disordered" evidence="1">
    <location>
        <begin position="291"/>
        <end position="315"/>
    </location>
</feature>